<dbReference type="CDD" id="cd00090">
    <property type="entry name" value="HTH_ARSR"/>
    <property type="match status" value="1"/>
</dbReference>
<dbReference type="InterPro" id="IPR011991">
    <property type="entry name" value="ArsR-like_HTH"/>
</dbReference>
<comment type="caution">
    <text evidence="3">The sequence shown here is derived from an EMBL/GenBank/DDBJ whole genome shotgun (WGS) entry which is preliminary data.</text>
</comment>
<evidence type="ECO:0000313" key="4">
    <source>
        <dbReference type="Proteomes" id="UP000471521"/>
    </source>
</evidence>
<dbReference type="SUPFAM" id="SSF46785">
    <property type="entry name" value="Winged helix' DNA-binding domain"/>
    <property type="match status" value="1"/>
</dbReference>
<name>A0A6B0SLK2_9EURY</name>
<protein>
    <submittedName>
        <fullName evidence="3">Winged helix-turn-helix transcriptional regulator</fullName>
    </submittedName>
</protein>
<sequence length="266" mass="29307">MGGSSDAGDILRAAIERRPLFRELEDGGLTRAEVQTALNVSRSTAHRILNRFESMDVIEHANGRYRLTPLGKVVAAETDRATSTVAVARQLTPLLETFEAADERVELEVFEDASVTAPEPADPYRPLRRLLSVVEKTSRIRELSPTAPEPAYQSVLLERVRNGLQAAVVYPGSVVDHLSRQADTDLRTVVDNHGLDLRVDSLPGFRLILADECVYLGGYNDAATQLKVVADTDSPAAVEWAMGVFQARWENATPYAEYETQSDGER</sequence>
<keyword evidence="4" id="KW-1185">Reference proteome</keyword>
<gene>
    <name evidence="3" type="ORF">GRX66_03865</name>
</gene>
<feature type="domain" description="Methanogenesis regulatory protein FilR1 middle" evidence="1">
    <location>
        <begin position="123"/>
        <end position="250"/>
    </location>
</feature>
<accession>A0A6B0SLK2</accession>
<reference evidence="3 4" key="1">
    <citation type="submission" date="2019-12" db="EMBL/GenBank/DDBJ databases">
        <title>Isolation and characterization of three novel carbon monoxide-oxidizing members of Halobacteria from salione crusts and soils.</title>
        <authorList>
            <person name="Myers M.R."/>
            <person name="King G.M."/>
        </authorList>
    </citation>
    <scope>NUCLEOTIDE SEQUENCE [LARGE SCALE GENOMIC DNA]</scope>
    <source>
        <strain evidence="3 4">PCN9</strain>
    </source>
</reference>
<evidence type="ECO:0000259" key="2">
    <source>
        <dbReference type="Pfam" id="PF25213"/>
    </source>
</evidence>
<dbReference type="InterPro" id="IPR036390">
    <property type="entry name" value="WH_DNA-bd_sf"/>
</dbReference>
<dbReference type="InterPro" id="IPR013561">
    <property type="entry name" value="FilR1_middle_dom"/>
</dbReference>
<dbReference type="InterPro" id="IPR057527">
    <property type="entry name" value="HVO_A0261-like_N"/>
</dbReference>
<dbReference type="Pfam" id="PF25213">
    <property type="entry name" value="HVO_A0261_N"/>
    <property type="match status" value="1"/>
</dbReference>
<evidence type="ECO:0000313" key="3">
    <source>
        <dbReference type="EMBL" id="MXR19780.1"/>
    </source>
</evidence>
<organism evidence="3 4">
    <name type="scientific">Halobacterium bonnevillei</name>
    <dbReference type="NCBI Taxonomy" id="2692200"/>
    <lineage>
        <taxon>Archaea</taxon>
        <taxon>Methanobacteriati</taxon>
        <taxon>Methanobacteriota</taxon>
        <taxon>Stenosarchaea group</taxon>
        <taxon>Halobacteria</taxon>
        <taxon>Halobacteriales</taxon>
        <taxon>Halobacteriaceae</taxon>
        <taxon>Halobacterium</taxon>
    </lineage>
</organism>
<evidence type="ECO:0000259" key="1">
    <source>
        <dbReference type="Pfam" id="PF08350"/>
    </source>
</evidence>
<dbReference type="RefSeq" id="WP_159525354.1">
    <property type="nucleotide sequence ID" value="NZ_WUUU01000015.1"/>
</dbReference>
<dbReference type="AlphaFoldDB" id="A0A6B0SLK2"/>
<dbReference type="Gene3D" id="1.10.10.10">
    <property type="entry name" value="Winged helix-like DNA-binding domain superfamily/Winged helix DNA-binding domain"/>
    <property type="match status" value="1"/>
</dbReference>
<dbReference type="EMBL" id="WUUU01000015">
    <property type="protein sequence ID" value="MXR19780.1"/>
    <property type="molecule type" value="Genomic_DNA"/>
</dbReference>
<dbReference type="Pfam" id="PF08350">
    <property type="entry name" value="FilR1_middle"/>
    <property type="match status" value="1"/>
</dbReference>
<proteinExistence type="predicted"/>
<dbReference type="Proteomes" id="UP000471521">
    <property type="component" value="Unassembled WGS sequence"/>
</dbReference>
<feature type="domain" description="HVO-A0261-like N-terminal" evidence="2">
    <location>
        <begin position="11"/>
        <end position="89"/>
    </location>
</feature>
<dbReference type="InterPro" id="IPR036388">
    <property type="entry name" value="WH-like_DNA-bd_sf"/>
</dbReference>
<dbReference type="OrthoDB" id="330490at2157"/>